<dbReference type="Pfam" id="PF01430">
    <property type="entry name" value="HSP33"/>
    <property type="match status" value="1"/>
</dbReference>
<dbReference type="EMBL" id="QFVR01000017">
    <property type="protein sequence ID" value="PWI24723.1"/>
    <property type="molecule type" value="Genomic_DNA"/>
</dbReference>
<keyword evidence="4 6" id="KW-0143">Chaperone</keyword>
<dbReference type="CDD" id="cd00498">
    <property type="entry name" value="Hsp33"/>
    <property type="match status" value="1"/>
</dbReference>
<keyword evidence="3 6" id="KW-1015">Disulfide bond</keyword>
<dbReference type="Gene3D" id="3.90.1280.10">
    <property type="entry name" value="HSP33 redox switch-like"/>
    <property type="match status" value="1"/>
</dbReference>
<dbReference type="PANTHER" id="PTHR30111:SF1">
    <property type="entry name" value="33 KDA CHAPERONIN"/>
    <property type="match status" value="1"/>
</dbReference>
<protein>
    <recommendedName>
        <fullName evidence="6">33 kDa chaperonin</fullName>
    </recommendedName>
    <alternativeName>
        <fullName evidence="6">Heat shock protein 33 homolog</fullName>
        <shortName evidence="6">HSP33</shortName>
    </alternativeName>
</protein>
<sequence length="288" mass="30952">MTDYLVKAMAFNDQVRAYAVNSTLTVGEASRRHRTVAATSDAMGRSMTIGVMLGAMLKGEEQIMVKIDGGGPIGKILVDANARGGVRGFVTHPKPSITKTLIGDHAVKEVVGTNGLLTVTKDIGLKQPHIGYVPIESGDIVEDFNAYITNSEQALSTVSVGVQVNNDDTILAAGGFIVQLMPSAPRHLIAEINAKMATLPTMTTMVGRGLSPEELLQEILSDGDVRILDKMAIQFECQCSRERMENAIKSLGSAEIADMIATDGQASGNCHFCNEDYHFTKEQLQELL</sequence>
<comment type="function">
    <text evidence="6">Redox regulated molecular chaperone. Protects both thermally unfolding and oxidatively damaged proteins from irreversible aggregation. Plays an important role in the bacterial defense system toward oxidative stress.</text>
</comment>
<dbReference type="PIRSF" id="PIRSF005261">
    <property type="entry name" value="Heat_shock_Hsp33"/>
    <property type="match status" value="1"/>
</dbReference>
<proteinExistence type="inferred from homology"/>
<accession>A0A2U3AJJ0</accession>
<dbReference type="GO" id="GO:0044183">
    <property type="term" value="F:protein folding chaperone"/>
    <property type="evidence" value="ECO:0007669"/>
    <property type="project" value="TreeGrafter"/>
</dbReference>
<dbReference type="RefSeq" id="WP_109306690.1">
    <property type="nucleotide sequence ID" value="NZ_BJUF01000037.1"/>
</dbReference>
<keyword evidence="8" id="KW-1185">Reference proteome</keyword>
<comment type="similarity">
    <text evidence="6">Belongs to the HSP33 family.</text>
</comment>
<dbReference type="Proteomes" id="UP000245938">
    <property type="component" value="Unassembled WGS sequence"/>
</dbReference>
<evidence type="ECO:0000256" key="2">
    <source>
        <dbReference type="ARBA" id="ARBA00022833"/>
    </source>
</evidence>
<dbReference type="NCBIfam" id="NF001033">
    <property type="entry name" value="PRK00114.1"/>
    <property type="match status" value="1"/>
</dbReference>
<organism evidence="7 8">
    <name type="scientific">Kurthia sibirica</name>
    <dbReference type="NCBI Taxonomy" id="202750"/>
    <lineage>
        <taxon>Bacteria</taxon>
        <taxon>Bacillati</taxon>
        <taxon>Bacillota</taxon>
        <taxon>Bacilli</taxon>
        <taxon>Bacillales</taxon>
        <taxon>Caryophanaceae</taxon>
        <taxon>Kurthia</taxon>
    </lineage>
</organism>
<keyword evidence="2 6" id="KW-0862">Zinc</keyword>
<dbReference type="HAMAP" id="MF_00117">
    <property type="entry name" value="HslO"/>
    <property type="match status" value="1"/>
</dbReference>
<dbReference type="InterPro" id="IPR016153">
    <property type="entry name" value="Heat_shock_Hsp33_N"/>
</dbReference>
<dbReference type="AlphaFoldDB" id="A0A2U3AJJ0"/>
<dbReference type="SUPFAM" id="SSF64397">
    <property type="entry name" value="Hsp33 domain"/>
    <property type="match status" value="1"/>
</dbReference>
<evidence type="ECO:0000313" key="8">
    <source>
        <dbReference type="Proteomes" id="UP000245938"/>
    </source>
</evidence>
<dbReference type="GO" id="GO:0042026">
    <property type="term" value="P:protein refolding"/>
    <property type="evidence" value="ECO:0007669"/>
    <property type="project" value="TreeGrafter"/>
</dbReference>
<comment type="subcellular location">
    <subcellularLocation>
        <location evidence="6">Cytoplasm</location>
    </subcellularLocation>
</comment>
<dbReference type="InterPro" id="IPR000397">
    <property type="entry name" value="Heat_shock_Hsp33"/>
</dbReference>
<evidence type="ECO:0000256" key="4">
    <source>
        <dbReference type="ARBA" id="ARBA00023186"/>
    </source>
</evidence>
<evidence type="ECO:0000313" key="7">
    <source>
        <dbReference type="EMBL" id="PWI24723.1"/>
    </source>
</evidence>
<dbReference type="SUPFAM" id="SSF118352">
    <property type="entry name" value="HSP33 redox switch-like"/>
    <property type="match status" value="1"/>
</dbReference>
<evidence type="ECO:0000256" key="1">
    <source>
        <dbReference type="ARBA" id="ARBA00022490"/>
    </source>
</evidence>
<dbReference type="OrthoDB" id="9776534at2"/>
<dbReference type="GO" id="GO:0005737">
    <property type="term" value="C:cytoplasm"/>
    <property type="evidence" value="ECO:0007669"/>
    <property type="project" value="UniProtKB-SubCell"/>
</dbReference>
<comment type="PTM">
    <text evidence="6">Under oxidizing conditions two disulfide bonds are formed involving the reactive cysteines. Under reducing conditions zinc is bound to the reactive cysteines and the protein is inactive.</text>
</comment>
<gene>
    <name evidence="6" type="primary">hslO</name>
    <name evidence="7" type="ORF">DEX24_12235</name>
</gene>
<evidence type="ECO:0000256" key="6">
    <source>
        <dbReference type="HAMAP-Rule" id="MF_00117"/>
    </source>
</evidence>
<dbReference type="InterPro" id="IPR016154">
    <property type="entry name" value="Heat_shock_Hsp33_C"/>
</dbReference>
<evidence type="ECO:0000256" key="5">
    <source>
        <dbReference type="ARBA" id="ARBA00023284"/>
    </source>
</evidence>
<feature type="disulfide bond" description="Redox-active" evidence="6">
    <location>
        <begin position="270"/>
        <end position="273"/>
    </location>
</feature>
<name>A0A2U3AJJ0_9BACL</name>
<reference evidence="7 8" key="1">
    <citation type="submission" date="2018-05" db="EMBL/GenBank/DDBJ databases">
        <title>Kurthia sibirica genome sequence.</title>
        <authorList>
            <person name="Maclea K.S."/>
            <person name="Goen A.E."/>
        </authorList>
    </citation>
    <scope>NUCLEOTIDE SEQUENCE [LARGE SCALE GENOMIC DNA]</scope>
    <source>
        <strain evidence="7 8">ATCC 49154</strain>
    </source>
</reference>
<dbReference type="PANTHER" id="PTHR30111">
    <property type="entry name" value="33 KDA CHAPERONIN"/>
    <property type="match status" value="1"/>
</dbReference>
<feature type="disulfide bond" description="Redox-active" evidence="6">
    <location>
        <begin position="237"/>
        <end position="239"/>
    </location>
</feature>
<comment type="caution">
    <text evidence="7">The sequence shown here is derived from an EMBL/GenBank/DDBJ whole genome shotgun (WGS) entry which is preliminary data.</text>
</comment>
<keyword evidence="1 6" id="KW-0963">Cytoplasm</keyword>
<dbReference type="Gene3D" id="3.55.30.10">
    <property type="entry name" value="Hsp33 domain"/>
    <property type="match status" value="1"/>
</dbReference>
<evidence type="ECO:0000256" key="3">
    <source>
        <dbReference type="ARBA" id="ARBA00023157"/>
    </source>
</evidence>
<keyword evidence="5 6" id="KW-0676">Redox-active center</keyword>
<dbReference type="GO" id="GO:0051082">
    <property type="term" value="F:unfolded protein binding"/>
    <property type="evidence" value="ECO:0007669"/>
    <property type="project" value="UniProtKB-UniRule"/>
</dbReference>